<dbReference type="EMBL" id="MCFI01000026">
    <property type="protein sequence ID" value="ORY75440.1"/>
    <property type="molecule type" value="Genomic_DNA"/>
</dbReference>
<dbReference type="Gene3D" id="3.40.50.300">
    <property type="entry name" value="P-loop containing nucleotide triphosphate hydrolases"/>
    <property type="match status" value="1"/>
</dbReference>
<keyword evidence="2" id="KW-1185">Reference proteome</keyword>
<name>A0A1Y2EV46_PROLT</name>
<dbReference type="AlphaFoldDB" id="A0A1Y2EV46"/>
<sequence length="249" mass="28016">MRIAISGPSCSGKTTLARALVRFLTDSSSNRVTLLHQDDFYLPEADIPSIKCAAPDGDPTKAIDRECSPTEFVNWDCPEALDMASFTRIVESFDKDKGFPEDIQRELASRSKEDQNGPSTTNVSESLLHNDKIAFDEHILVVDGFMLYYDEGLIDLFDIAFLVRGTHSVLKQRREARTSYATLEGTWQDPPGFFDQVVWAEYKRTHAHLFQDGDVEGNLLNKRLKSPTLDADLDTAFTFILQELKSLTS</sequence>
<dbReference type="InterPro" id="IPR027417">
    <property type="entry name" value="P-loop_NTPase"/>
</dbReference>
<organism evidence="1 2">
    <name type="scientific">Protomyces lactucae-debilis</name>
    <dbReference type="NCBI Taxonomy" id="2754530"/>
    <lineage>
        <taxon>Eukaryota</taxon>
        <taxon>Fungi</taxon>
        <taxon>Dikarya</taxon>
        <taxon>Ascomycota</taxon>
        <taxon>Taphrinomycotina</taxon>
        <taxon>Taphrinomycetes</taxon>
        <taxon>Taphrinales</taxon>
        <taxon>Protomycetaceae</taxon>
        <taxon>Protomyces</taxon>
    </lineage>
</organism>
<dbReference type="PANTHER" id="PTHR10285">
    <property type="entry name" value="URIDINE KINASE"/>
    <property type="match status" value="1"/>
</dbReference>
<gene>
    <name evidence="1" type="ORF">BCR37DRAFT_384068</name>
</gene>
<dbReference type="OMA" id="FMSIPYE"/>
<dbReference type="OrthoDB" id="10041966at2759"/>
<comment type="caution">
    <text evidence="1">The sequence shown here is derived from an EMBL/GenBank/DDBJ whole genome shotgun (WGS) entry which is preliminary data.</text>
</comment>
<evidence type="ECO:0000313" key="2">
    <source>
        <dbReference type="Proteomes" id="UP000193685"/>
    </source>
</evidence>
<dbReference type="SUPFAM" id="SSF52540">
    <property type="entry name" value="P-loop containing nucleoside triphosphate hydrolases"/>
    <property type="match status" value="1"/>
</dbReference>
<dbReference type="Proteomes" id="UP000193685">
    <property type="component" value="Unassembled WGS sequence"/>
</dbReference>
<dbReference type="GO" id="GO:0016787">
    <property type="term" value="F:hydrolase activity"/>
    <property type="evidence" value="ECO:0007669"/>
    <property type="project" value="UniProtKB-KW"/>
</dbReference>
<evidence type="ECO:0000313" key="1">
    <source>
        <dbReference type="EMBL" id="ORY75440.1"/>
    </source>
</evidence>
<accession>A0A1Y2EV46</accession>
<reference evidence="1 2" key="1">
    <citation type="submission" date="2016-07" db="EMBL/GenBank/DDBJ databases">
        <title>Pervasive Adenine N6-methylation of Active Genes in Fungi.</title>
        <authorList>
            <consortium name="DOE Joint Genome Institute"/>
            <person name="Mondo S.J."/>
            <person name="Dannebaum R.O."/>
            <person name="Kuo R.C."/>
            <person name="Labutti K."/>
            <person name="Haridas S."/>
            <person name="Kuo A."/>
            <person name="Salamov A."/>
            <person name="Ahrendt S.R."/>
            <person name="Lipzen A."/>
            <person name="Sullivan W."/>
            <person name="Andreopoulos W.B."/>
            <person name="Clum A."/>
            <person name="Lindquist E."/>
            <person name="Daum C."/>
            <person name="Ramamoorthy G.K."/>
            <person name="Gryganskyi A."/>
            <person name="Culley D."/>
            <person name="Magnuson J.K."/>
            <person name="James T.Y."/>
            <person name="O'Malley M.A."/>
            <person name="Stajich J.E."/>
            <person name="Spatafora J.W."/>
            <person name="Visel A."/>
            <person name="Grigoriev I.V."/>
        </authorList>
    </citation>
    <scope>NUCLEOTIDE SEQUENCE [LARGE SCALE GENOMIC DNA]</scope>
    <source>
        <strain evidence="1 2">12-1054</strain>
    </source>
</reference>
<proteinExistence type="predicted"/>
<protein>
    <submittedName>
        <fullName evidence="1">p-loop containing nucleoside triphosphate hydrolase protein</fullName>
    </submittedName>
</protein>
<dbReference type="CDD" id="cd02024">
    <property type="entry name" value="NRK1"/>
    <property type="match status" value="1"/>
</dbReference>
<dbReference type="RefSeq" id="XP_040722313.1">
    <property type="nucleotide sequence ID" value="XM_040870162.1"/>
</dbReference>
<dbReference type="GeneID" id="63786761"/>
<dbReference type="STRING" id="56484.A0A1Y2EV46"/>
<keyword evidence="1" id="KW-0378">Hydrolase</keyword>